<evidence type="ECO:0000256" key="1">
    <source>
        <dbReference type="SAM" id="MobiDB-lite"/>
    </source>
</evidence>
<proteinExistence type="predicted"/>
<keyword evidence="2" id="KW-0472">Membrane</keyword>
<dbReference type="Proteomes" id="UP001185069">
    <property type="component" value="Unassembled WGS sequence"/>
</dbReference>
<keyword evidence="2" id="KW-1133">Transmembrane helix</keyword>
<gene>
    <name evidence="3" type="ORF">JOE69_001824</name>
</gene>
<feature type="transmembrane region" description="Helical" evidence="2">
    <location>
        <begin position="21"/>
        <end position="43"/>
    </location>
</feature>
<dbReference type="Gene3D" id="2.60.40.10">
    <property type="entry name" value="Immunoglobulins"/>
    <property type="match status" value="1"/>
</dbReference>
<dbReference type="InterPro" id="IPR013783">
    <property type="entry name" value="Ig-like_fold"/>
</dbReference>
<sequence>MAGQGGGKRRQASPGVYRRRRLVVGIAALAVLILLVVIIVSVLKPGSKPASGNASSSESAAAGSGSVSPVPQTPSTPVCDQSKITVAAATDAPSYPAGKTPVFTLTVSNGGTVACDVNVGTSQMDFLVMSGSDRIFSSKDCQEGAADLVKSIAPGASEKANFPWQLNRTVEGCTPIAAKPGPGTYTLTATLGKLVSPKQVFTLNP</sequence>
<keyword evidence="2" id="KW-0812">Transmembrane</keyword>
<organism evidence="3 4">
    <name type="scientific">Arthrobacter russicus</name>
    <dbReference type="NCBI Taxonomy" id="172040"/>
    <lineage>
        <taxon>Bacteria</taxon>
        <taxon>Bacillati</taxon>
        <taxon>Actinomycetota</taxon>
        <taxon>Actinomycetes</taxon>
        <taxon>Micrococcales</taxon>
        <taxon>Micrococcaceae</taxon>
        <taxon>Arthrobacter</taxon>
    </lineage>
</organism>
<evidence type="ECO:0000313" key="3">
    <source>
        <dbReference type="EMBL" id="MDR6269586.1"/>
    </source>
</evidence>
<feature type="region of interest" description="Disordered" evidence="1">
    <location>
        <begin position="48"/>
        <end position="78"/>
    </location>
</feature>
<keyword evidence="4" id="KW-1185">Reference proteome</keyword>
<comment type="caution">
    <text evidence="3">The sequence shown here is derived from an EMBL/GenBank/DDBJ whole genome shotgun (WGS) entry which is preliminary data.</text>
</comment>
<dbReference type="EMBL" id="JAVDQF010000001">
    <property type="protein sequence ID" value="MDR6269586.1"/>
    <property type="molecule type" value="Genomic_DNA"/>
</dbReference>
<dbReference type="RefSeq" id="WP_296362749.1">
    <property type="nucleotide sequence ID" value="NZ_BAAAHY010000005.1"/>
</dbReference>
<protein>
    <submittedName>
        <fullName evidence="3">Uncharacterized protein</fullName>
    </submittedName>
</protein>
<name>A0ABU1JDS7_9MICC</name>
<accession>A0ABU1JDS7</accession>
<reference evidence="3 4" key="1">
    <citation type="submission" date="2023-07" db="EMBL/GenBank/DDBJ databases">
        <title>Sequencing the genomes of 1000 actinobacteria strains.</title>
        <authorList>
            <person name="Klenk H.-P."/>
        </authorList>
    </citation>
    <scope>NUCLEOTIDE SEQUENCE [LARGE SCALE GENOMIC DNA]</scope>
    <source>
        <strain evidence="3 4">DSM 14555</strain>
    </source>
</reference>
<evidence type="ECO:0000313" key="4">
    <source>
        <dbReference type="Proteomes" id="UP001185069"/>
    </source>
</evidence>
<evidence type="ECO:0000256" key="2">
    <source>
        <dbReference type="SAM" id="Phobius"/>
    </source>
</evidence>